<proteinExistence type="predicted"/>
<accession>A0A1W7D1E5</accession>
<gene>
    <name evidence="2" type="ORF">CAG99_19480</name>
</gene>
<evidence type="ECO:0000313" key="2">
    <source>
        <dbReference type="EMBL" id="ARQ70729.1"/>
    </source>
</evidence>
<keyword evidence="3" id="KW-1185">Reference proteome</keyword>
<evidence type="ECO:0000256" key="1">
    <source>
        <dbReference type="SAM" id="MobiDB-lite"/>
    </source>
</evidence>
<organism evidence="2 3">
    <name type="scientific">Streptomyces marincola</name>
    <dbReference type="NCBI Taxonomy" id="2878388"/>
    <lineage>
        <taxon>Bacteria</taxon>
        <taxon>Bacillati</taxon>
        <taxon>Actinomycetota</taxon>
        <taxon>Actinomycetes</taxon>
        <taxon>Kitasatosporales</taxon>
        <taxon>Streptomycetaceae</taxon>
        <taxon>Streptomyces</taxon>
    </lineage>
</organism>
<dbReference type="RefSeq" id="WP_086160572.1">
    <property type="nucleotide sequence ID" value="NZ_CP021121.1"/>
</dbReference>
<dbReference type="Proteomes" id="UP000194218">
    <property type="component" value="Chromosome"/>
</dbReference>
<sequence length="105" mass="10840">MIEPDEGPQTEKELVEALAPWPEEVERLRAALADAGSGQERANAVAAGRMAWMTRTHPDVRAAVDASGEGPCPGAAPAESVWAGYGDDFEARPAPGSSAGEGPGR</sequence>
<feature type="region of interest" description="Disordered" evidence="1">
    <location>
        <begin position="65"/>
        <end position="105"/>
    </location>
</feature>
<dbReference type="AlphaFoldDB" id="A0A1W7D1E5"/>
<dbReference type="KEGG" id="smao:CAG99_19480"/>
<reference evidence="2 3" key="1">
    <citation type="submission" date="2017-05" db="EMBL/GenBank/DDBJ databases">
        <title>Complete genome sequence of Streptomyces sp. SCSIO 03032 revealed the diverse biosynthetic pathways for its bioactive secondary metabolites.</title>
        <authorList>
            <person name="Ma L."/>
            <person name="Zhu Y."/>
            <person name="Zhang W."/>
            <person name="Zhang G."/>
            <person name="Tian X."/>
            <person name="Zhang S."/>
            <person name="Zhang C."/>
        </authorList>
    </citation>
    <scope>NUCLEOTIDE SEQUENCE [LARGE SCALE GENOMIC DNA]</scope>
    <source>
        <strain evidence="2 3">SCSIO 03032</strain>
    </source>
</reference>
<dbReference type="EMBL" id="CP021121">
    <property type="protein sequence ID" value="ARQ70729.1"/>
    <property type="molecule type" value="Genomic_DNA"/>
</dbReference>
<evidence type="ECO:0000313" key="3">
    <source>
        <dbReference type="Proteomes" id="UP000194218"/>
    </source>
</evidence>
<protein>
    <submittedName>
        <fullName evidence="2">Uncharacterized protein</fullName>
    </submittedName>
</protein>
<name>A0A1W7D1E5_9ACTN</name>
<dbReference type="OrthoDB" id="4223130at2"/>